<reference evidence="2" key="2">
    <citation type="submission" date="2023-01" db="EMBL/GenBank/DDBJ databases">
        <authorList>
            <person name="Sun Q."/>
            <person name="Evtushenko L."/>
        </authorList>
    </citation>
    <scope>NUCLEOTIDE SEQUENCE</scope>
    <source>
        <strain evidence="2">VKM Ac-1321</strain>
    </source>
</reference>
<dbReference type="Gene3D" id="1.10.3730.20">
    <property type="match status" value="1"/>
</dbReference>
<dbReference type="PANTHER" id="PTHR40761:SF1">
    <property type="entry name" value="CONSERVED INTEGRAL MEMBRANE ALANINE VALINE AND LEUCINE RICH PROTEIN-RELATED"/>
    <property type="match status" value="1"/>
</dbReference>
<feature type="transmembrane region" description="Helical" evidence="1">
    <location>
        <begin position="247"/>
        <end position="267"/>
    </location>
</feature>
<feature type="transmembrane region" description="Helical" evidence="1">
    <location>
        <begin position="72"/>
        <end position="91"/>
    </location>
</feature>
<feature type="transmembrane region" description="Helical" evidence="1">
    <location>
        <begin position="43"/>
        <end position="65"/>
    </location>
</feature>
<comment type="caution">
    <text evidence="2">The sequence shown here is derived from an EMBL/GenBank/DDBJ whole genome shotgun (WGS) entry which is preliminary data.</text>
</comment>
<dbReference type="InterPro" id="IPR037185">
    <property type="entry name" value="EmrE-like"/>
</dbReference>
<accession>A0A9W6KXD8</accession>
<proteinExistence type="predicted"/>
<keyword evidence="3" id="KW-1185">Reference proteome</keyword>
<feature type="transmembrane region" description="Helical" evidence="1">
    <location>
        <begin position="193"/>
        <end position="211"/>
    </location>
</feature>
<feature type="transmembrane region" description="Helical" evidence="1">
    <location>
        <begin position="134"/>
        <end position="153"/>
    </location>
</feature>
<dbReference type="EMBL" id="BSFP01000129">
    <property type="protein sequence ID" value="GLL08150.1"/>
    <property type="molecule type" value="Genomic_DNA"/>
</dbReference>
<name>A0A9W6KXD8_9ACTN</name>
<feature type="transmembrane region" description="Helical" evidence="1">
    <location>
        <begin position="103"/>
        <end position="122"/>
    </location>
</feature>
<keyword evidence="1" id="KW-0812">Transmembrane</keyword>
<feature type="transmembrane region" description="Helical" evidence="1">
    <location>
        <begin position="217"/>
        <end position="240"/>
    </location>
</feature>
<evidence type="ECO:0000313" key="3">
    <source>
        <dbReference type="Proteomes" id="UP001143480"/>
    </source>
</evidence>
<dbReference type="RefSeq" id="WP_271190291.1">
    <property type="nucleotide sequence ID" value="NZ_BSFP01000129.1"/>
</dbReference>
<dbReference type="SUPFAM" id="SSF103481">
    <property type="entry name" value="Multidrug resistance efflux transporter EmrE"/>
    <property type="match status" value="1"/>
</dbReference>
<keyword evidence="1" id="KW-0472">Membrane</keyword>
<dbReference type="PANTHER" id="PTHR40761">
    <property type="entry name" value="CONSERVED INTEGRAL MEMBRANE ALANINE VALINE AND LEUCINE RICH PROTEIN-RELATED"/>
    <property type="match status" value="1"/>
</dbReference>
<gene>
    <name evidence="2" type="ORF">GCM10017581_099100</name>
</gene>
<evidence type="ECO:0000313" key="2">
    <source>
        <dbReference type="EMBL" id="GLL08150.1"/>
    </source>
</evidence>
<dbReference type="AlphaFoldDB" id="A0A9W6KXD8"/>
<feature type="transmembrane region" description="Helical" evidence="1">
    <location>
        <begin position="159"/>
        <end position="181"/>
    </location>
</feature>
<sequence>MSLALFAAFASAVLYGVGAALESRGAKVAPQTSAASPYALMHALRQVPFLVGVGLSGLGFAGQFFALRSLPVFVVQAIQAGNLAVTAVAAIPVLRVRLGKRQWAAVATVCIGLAVLASSAATENAARVGLGFRAALLVAAAALTAAGLAAGRLPPRWRAAALGTVAGLGFGIVALAARSLASLTITGLLLDPAAYALVLGGLVAFGFYTSGLQTGSVTVVTAAVVVSETAVPALIGVLLLGDRTRPGYIPVAVIGFLTAVAGALFLARLGDPRPTGPPARLETSPSHD</sequence>
<keyword evidence="1" id="KW-1133">Transmembrane helix</keyword>
<reference evidence="2" key="1">
    <citation type="journal article" date="2014" name="Int. J. Syst. Evol. Microbiol.">
        <title>Complete genome sequence of Corynebacterium casei LMG S-19264T (=DSM 44701T), isolated from a smear-ripened cheese.</title>
        <authorList>
            <consortium name="US DOE Joint Genome Institute (JGI-PGF)"/>
            <person name="Walter F."/>
            <person name="Albersmeier A."/>
            <person name="Kalinowski J."/>
            <person name="Ruckert C."/>
        </authorList>
    </citation>
    <scope>NUCLEOTIDE SEQUENCE</scope>
    <source>
        <strain evidence="2">VKM Ac-1321</strain>
    </source>
</reference>
<dbReference type="Proteomes" id="UP001143480">
    <property type="component" value="Unassembled WGS sequence"/>
</dbReference>
<protein>
    <submittedName>
        <fullName evidence="2">Membrane protein</fullName>
    </submittedName>
</protein>
<evidence type="ECO:0000256" key="1">
    <source>
        <dbReference type="SAM" id="Phobius"/>
    </source>
</evidence>
<organism evidence="2 3">
    <name type="scientific">Dactylosporangium matsuzakiense</name>
    <dbReference type="NCBI Taxonomy" id="53360"/>
    <lineage>
        <taxon>Bacteria</taxon>
        <taxon>Bacillati</taxon>
        <taxon>Actinomycetota</taxon>
        <taxon>Actinomycetes</taxon>
        <taxon>Micromonosporales</taxon>
        <taxon>Micromonosporaceae</taxon>
        <taxon>Dactylosporangium</taxon>
    </lineage>
</organism>